<protein>
    <recommendedName>
        <fullName evidence="5">DUF2325 domain-containing protein</fullName>
    </recommendedName>
</protein>
<dbReference type="AlphaFoldDB" id="A0AAW9QYT9"/>
<sequence length="483" mass="56034">MKLSRLLLDGNKQELQRTLDSNFGKFGLVVTDCQEATVECDGQKMIASTDSKERWKSELTIELLKEYDYDILRDPPPLLAEKNYRSPRSDRGEITGWKNQGTIIGRVYYVRGIYPTFPESLRNWLGRPFGAGTNNIYTMMALISLFGVVASALSIEFVLYRKRLRLEREESEKRLLENESEKLKRELEERSNQISALIKSEQSLLTRLQDYASRQRERESRLQQELNSLENEVGTSRELLSERERELEIIRQSLRETERTIEEQRQSISVHEAEKESVKRDLKRTEQEYIDKVNAIREKTKENVNFYRIYAEDVDRNSSNLRREKERLQSENERLQSENERLQSENESLRGERAEFDPDSTTARTGIDMSSITLVLAGGGSSMRLKIISTLKQDYNLKEAIEIPSSDERRLDKRTIKRTARRGDLIVVITRLTGHDLSEPIAQLKRQRAISGKVLMLQSPGVPSAVNEIVNYLARQNDEPLVR</sequence>
<dbReference type="EMBL" id="JBAFSM010000037">
    <property type="protein sequence ID" value="MEG3438893.1"/>
    <property type="molecule type" value="Genomic_DNA"/>
</dbReference>
<gene>
    <name evidence="3" type="ORF">V0288_17325</name>
</gene>
<evidence type="ECO:0000256" key="2">
    <source>
        <dbReference type="SAM" id="Phobius"/>
    </source>
</evidence>
<comment type="caution">
    <text evidence="3">The sequence shown here is derived from an EMBL/GenBank/DDBJ whole genome shotgun (WGS) entry which is preliminary data.</text>
</comment>
<dbReference type="Proteomes" id="UP001328733">
    <property type="component" value="Unassembled WGS sequence"/>
</dbReference>
<evidence type="ECO:0000256" key="1">
    <source>
        <dbReference type="SAM" id="MobiDB-lite"/>
    </source>
</evidence>
<proteinExistence type="predicted"/>
<dbReference type="RefSeq" id="WP_332866377.1">
    <property type="nucleotide sequence ID" value="NZ_JBAFSM010000037.1"/>
</dbReference>
<reference evidence="3 4" key="1">
    <citation type="submission" date="2024-01" db="EMBL/GenBank/DDBJ databases">
        <title>Genomic insights into the taxonomy and metabolism of the cyanobacterium Pannus brasiliensis CCIBt3594.</title>
        <authorList>
            <person name="Machado M."/>
            <person name="Botero N.B."/>
            <person name="Andreote A.P.D."/>
            <person name="Feitosa A.M.T."/>
            <person name="Popin R."/>
            <person name="Sivonen K."/>
            <person name="Fiore M.F."/>
        </authorList>
    </citation>
    <scope>NUCLEOTIDE SEQUENCE [LARGE SCALE GENOMIC DNA]</scope>
    <source>
        <strain evidence="3 4">CCIBt3594</strain>
    </source>
</reference>
<evidence type="ECO:0008006" key="5">
    <source>
        <dbReference type="Google" id="ProtNLM"/>
    </source>
</evidence>
<feature type="region of interest" description="Disordered" evidence="1">
    <location>
        <begin position="321"/>
        <end position="363"/>
    </location>
</feature>
<keyword evidence="4" id="KW-1185">Reference proteome</keyword>
<dbReference type="PANTHER" id="PTHR23159:SF31">
    <property type="entry name" value="CENTROSOME-ASSOCIATED PROTEIN CEP250 ISOFORM X1"/>
    <property type="match status" value="1"/>
</dbReference>
<accession>A0AAW9QYT9</accession>
<name>A0AAW9QYT9_9CHRO</name>
<evidence type="ECO:0000313" key="3">
    <source>
        <dbReference type="EMBL" id="MEG3438893.1"/>
    </source>
</evidence>
<keyword evidence="2" id="KW-1133">Transmembrane helix</keyword>
<feature type="compositionally biased region" description="Basic and acidic residues" evidence="1">
    <location>
        <begin position="321"/>
        <end position="356"/>
    </location>
</feature>
<dbReference type="PANTHER" id="PTHR23159">
    <property type="entry name" value="CENTROSOMAL PROTEIN 2"/>
    <property type="match status" value="1"/>
</dbReference>
<feature type="transmembrane region" description="Helical" evidence="2">
    <location>
        <begin position="136"/>
        <end position="159"/>
    </location>
</feature>
<keyword evidence="2" id="KW-0472">Membrane</keyword>
<evidence type="ECO:0000313" key="4">
    <source>
        <dbReference type="Proteomes" id="UP001328733"/>
    </source>
</evidence>
<organism evidence="3 4">
    <name type="scientific">Pannus brasiliensis CCIBt3594</name>
    <dbReference type="NCBI Taxonomy" id="1427578"/>
    <lineage>
        <taxon>Bacteria</taxon>
        <taxon>Bacillati</taxon>
        <taxon>Cyanobacteriota</taxon>
        <taxon>Cyanophyceae</taxon>
        <taxon>Oscillatoriophycideae</taxon>
        <taxon>Chroococcales</taxon>
        <taxon>Microcystaceae</taxon>
        <taxon>Pannus</taxon>
    </lineage>
</organism>
<keyword evidence="2" id="KW-0812">Transmembrane</keyword>